<evidence type="ECO:0008006" key="4">
    <source>
        <dbReference type="Google" id="ProtNLM"/>
    </source>
</evidence>
<keyword evidence="3" id="KW-1185">Reference proteome</keyword>
<dbReference type="Proteomes" id="UP000559256">
    <property type="component" value="Unassembled WGS sequence"/>
</dbReference>
<gene>
    <name evidence="2" type="ORF">D9758_004264</name>
</gene>
<name>A0A8H5GUU1_9AGAR</name>
<keyword evidence="1" id="KW-0732">Signal</keyword>
<organism evidence="2 3">
    <name type="scientific">Tetrapyrgos nigripes</name>
    <dbReference type="NCBI Taxonomy" id="182062"/>
    <lineage>
        <taxon>Eukaryota</taxon>
        <taxon>Fungi</taxon>
        <taxon>Dikarya</taxon>
        <taxon>Basidiomycota</taxon>
        <taxon>Agaricomycotina</taxon>
        <taxon>Agaricomycetes</taxon>
        <taxon>Agaricomycetidae</taxon>
        <taxon>Agaricales</taxon>
        <taxon>Marasmiineae</taxon>
        <taxon>Marasmiaceae</taxon>
        <taxon>Tetrapyrgos</taxon>
    </lineage>
</organism>
<evidence type="ECO:0000313" key="2">
    <source>
        <dbReference type="EMBL" id="KAF5371305.1"/>
    </source>
</evidence>
<sequence length="122" mass="13010">MFLKLRSLAGVLFAIIDRATALIGNLQGLHTGAPFRTRPRPSSPFLALPDPHSPTTGAGNCIRRKRSFPVGYGIPSGGRYISLQTFTCTPPDGRQVGTGAVSVSRTRTRPPAIPANPLLFLT</sequence>
<reference evidence="2 3" key="1">
    <citation type="journal article" date="2020" name="ISME J.">
        <title>Uncovering the hidden diversity of litter-decomposition mechanisms in mushroom-forming fungi.</title>
        <authorList>
            <person name="Floudas D."/>
            <person name="Bentzer J."/>
            <person name="Ahren D."/>
            <person name="Johansson T."/>
            <person name="Persson P."/>
            <person name="Tunlid A."/>
        </authorList>
    </citation>
    <scope>NUCLEOTIDE SEQUENCE [LARGE SCALE GENOMIC DNA]</scope>
    <source>
        <strain evidence="2 3">CBS 291.85</strain>
    </source>
</reference>
<evidence type="ECO:0000256" key="1">
    <source>
        <dbReference type="SAM" id="SignalP"/>
    </source>
</evidence>
<evidence type="ECO:0000313" key="3">
    <source>
        <dbReference type="Proteomes" id="UP000559256"/>
    </source>
</evidence>
<accession>A0A8H5GUU1</accession>
<feature type="signal peptide" evidence="1">
    <location>
        <begin position="1"/>
        <end position="21"/>
    </location>
</feature>
<dbReference type="AlphaFoldDB" id="A0A8H5GUU1"/>
<comment type="caution">
    <text evidence="2">The sequence shown here is derived from an EMBL/GenBank/DDBJ whole genome shotgun (WGS) entry which is preliminary data.</text>
</comment>
<dbReference type="EMBL" id="JAACJM010000009">
    <property type="protein sequence ID" value="KAF5371305.1"/>
    <property type="molecule type" value="Genomic_DNA"/>
</dbReference>
<proteinExistence type="predicted"/>
<feature type="chain" id="PRO_5034558284" description="Secreted protein" evidence="1">
    <location>
        <begin position="22"/>
        <end position="122"/>
    </location>
</feature>
<protein>
    <recommendedName>
        <fullName evidence="4">Secreted protein</fullName>
    </recommendedName>
</protein>